<feature type="compositionally biased region" description="Basic and acidic residues" evidence="1">
    <location>
        <begin position="47"/>
        <end position="59"/>
    </location>
</feature>
<reference evidence="2 3" key="1">
    <citation type="submission" date="2016-11" db="EMBL/GenBank/DDBJ databases">
        <title>The macronuclear genome of Stentor coeruleus: a giant cell with tiny introns.</title>
        <authorList>
            <person name="Slabodnick M."/>
            <person name="Ruby J.G."/>
            <person name="Reiff S.B."/>
            <person name="Swart E.C."/>
            <person name="Gosai S."/>
            <person name="Prabakaran S."/>
            <person name="Witkowska E."/>
            <person name="Larue G.E."/>
            <person name="Fisher S."/>
            <person name="Freeman R.M."/>
            <person name="Gunawardena J."/>
            <person name="Chu W."/>
            <person name="Stover N.A."/>
            <person name="Gregory B.D."/>
            <person name="Nowacki M."/>
            <person name="Derisi J."/>
            <person name="Roy S.W."/>
            <person name="Marshall W.F."/>
            <person name="Sood P."/>
        </authorList>
    </citation>
    <scope>NUCLEOTIDE SEQUENCE [LARGE SCALE GENOMIC DNA]</scope>
    <source>
        <strain evidence="2">WM001</strain>
    </source>
</reference>
<sequence>MSKNKKTDKFEPRIGFENSNEQEKSLSFSDFEIEGQDPRSGSFFSGSEKHKEDSKRCEDILSEDNQEDNESQGLNHAFYEEKSESVTDKEVEDLFKQNIESTALAVNIETKRNENNASETREANENVNMKNEQNISQGNEVETQEIRKRDESSLMCCKCKGCFIF</sequence>
<name>A0A1R2BAN1_9CILI</name>
<organism evidence="2 3">
    <name type="scientific">Stentor coeruleus</name>
    <dbReference type="NCBI Taxonomy" id="5963"/>
    <lineage>
        <taxon>Eukaryota</taxon>
        <taxon>Sar</taxon>
        <taxon>Alveolata</taxon>
        <taxon>Ciliophora</taxon>
        <taxon>Postciliodesmatophora</taxon>
        <taxon>Heterotrichea</taxon>
        <taxon>Heterotrichida</taxon>
        <taxon>Stentoridae</taxon>
        <taxon>Stentor</taxon>
    </lineage>
</organism>
<evidence type="ECO:0000313" key="2">
    <source>
        <dbReference type="EMBL" id="OMJ73822.1"/>
    </source>
</evidence>
<dbReference type="Proteomes" id="UP000187209">
    <property type="component" value="Unassembled WGS sequence"/>
</dbReference>
<dbReference type="AlphaFoldDB" id="A0A1R2BAN1"/>
<feature type="compositionally biased region" description="Basic and acidic residues" evidence="1">
    <location>
        <begin position="1"/>
        <end position="14"/>
    </location>
</feature>
<evidence type="ECO:0000313" key="3">
    <source>
        <dbReference type="Proteomes" id="UP000187209"/>
    </source>
</evidence>
<gene>
    <name evidence="2" type="ORF">SteCoe_27404</name>
</gene>
<keyword evidence="3" id="KW-1185">Reference proteome</keyword>
<protein>
    <submittedName>
        <fullName evidence="2">Uncharacterized protein</fullName>
    </submittedName>
</protein>
<feature type="compositionally biased region" description="Basic and acidic residues" evidence="1">
    <location>
        <begin position="110"/>
        <end position="124"/>
    </location>
</feature>
<feature type="compositionally biased region" description="Polar residues" evidence="1">
    <location>
        <begin position="125"/>
        <end position="141"/>
    </location>
</feature>
<feature type="region of interest" description="Disordered" evidence="1">
    <location>
        <begin position="1"/>
        <end position="85"/>
    </location>
</feature>
<comment type="caution">
    <text evidence="2">The sequence shown here is derived from an EMBL/GenBank/DDBJ whole genome shotgun (WGS) entry which is preliminary data.</text>
</comment>
<feature type="region of interest" description="Disordered" evidence="1">
    <location>
        <begin position="110"/>
        <end position="146"/>
    </location>
</feature>
<feature type="compositionally biased region" description="Acidic residues" evidence="1">
    <location>
        <begin position="60"/>
        <end position="70"/>
    </location>
</feature>
<proteinExistence type="predicted"/>
<evidence type="ECO:0000256" key="1">
    <source>
        <dbReference type="SAM" id="MobiDB-lite"/>
    </source>
</evidence>
<accession>A0A1R2BAN1</accession>
<dbReference type="EMBL" id="MPUH01000793">
    <property type="protein sequence ID" value="OMJ73822.1"/>
    <property type="molecule type" value="Genomic_DNA"/>
</dbReference>